<protein>
    <submittedName>
        <fullName evidence="1">Uncharacterized protein</fullName>
    </submittedName>
</protein>
<gene>
    <name evidence="1" type="ORF">BN2614_LOCUS1</name>
</gene>
<accession>A0A9X9M874</accession>
<feature type="non-terminal residue" evidence="1">
    <location>
        <position position="83"/>
    </location>
</feature>
<comment type="caution">
    <text evidence="1">The sequence shown here is derived from an EMBL/GenBank/DDBJ whole genome shotgun (WGS) entry which is preliminary data.</text>
</comment>
<dbReference type="EMBL" id="CYRY02044179">
    <property type="protein sequence ID" value="VCX38995.1"/>
    <property type="molecule type" value="Genomic_DNA"/>
</dbReference>
<evidence type="ECO:0000313" key="2">
    <source>
        <dbReference type="Proteomes" id="UP000269945"/>
    </source>
</evidence>
<evidence type="ECO:0000313" key="1">
    <source>
        <dbReference type="EMBL" id="VCX38995.1"/>
    </source>
</evidence>
<keyword evidence="2" id="KW-1185">Reference proteome</keyword>
<organism evidence="1 2">
    <name type="scientific">Gulo gulo</name>
    <name type="common">Wolverine</name>
    <name type="synonym">Gluton</name>
    <dbReference type="NCBI Taxonomy" id="48420"/>
    <lineage>
        <taxon>Eukaryota</taxon>
        <taxon>Metazoa</taxon>
        <taxon>Chordata</taxon>
        <taxon>Craniata</taxon>
        <taxon>Vertebrata</taxon>
        <taxon>Euteleostomi</taxon>
        <taxon>Mammalia</taxon>
        <taxon>Eutheria</taxon>
        <taxon>Laurasiatheria</taxon>
        <taxon>Carnivora</taxon>
        <taxon>Caniformia</taxon>
        <taxon>Musteloidea</taxon>
        <taxon>Mustelidae</taxon>
        <taxon>Guloninae</taxon>
        <taxon>Gulo</taxon>
    </lineage>
</organism>
<sequence>RPARRCGSAAGAWLSRPRTGLRTPACSWRGQLGPRGAASAEGWAGLLHWPRPGLGAPAEHRLACGSSASSVGPPLPGKMLRET</sequence>
<dbReference type="Proteomes" id="UP000269945">
    <property type="component" value="Unassembled WGS sequence"/>
</dbReference>
<proteinExistence type="predicted"/>
<name>A0A9X9M874_GULGU</name>
<feature type="non-terminal residue" evidence="1">
    <location>
        <position position="1"/>
    </location>
</feature>
<dbReference type="AlphaFoldDB" id="A0A9X9M874"/>
<reference evidence="1 2" key="1">
    <citation type="submission" date="2018-10" db="EMBL/GenBank/DDBJ databases">
        <authorList>
            <person name="Ekblom R."/>
            <person name="Jareborg N."/>
        </authorList>
    </citation>
    <scope>NUCLEOTIDE SEQUENCE [LARGE SCALE GENOMIC DNA]</scope>
    <source>
        <tissue evidence="1">Muscle</tissue>
    </source>
</reference>